<reference evidence="4" key="1">
    <citation type="submission" date="2021-06" db="EMBL/GenBank/DDBJ databases">
        <authorList>
            <person name="Kallberg Y."/>
            <person name="Tangrot J."/>
            <person name="Rosling A."/>
        </authorList>
    </citation>
    <scope>NUCLEOTIDE SEQUENCE</scope>
    <source>
        <strain evidence="4">UK204</strain>
    </source>
</reference>
<dbReference type="InterPro" id="IPR004274">
    <property type="entry name" value="FCP1_dom"/>
</dbReference>
<dbReference type="Proteomes" id="UP000789570">
    <property type="component" value="Unassembled WGS sequence"/>
</dbReference>
<evidence type="ECO:0000313" key="4">
    <source>
        <dbReference type="EMBL" id="CAG8454726.1"/>
    </source>
</evidence>
<dbReference type="InterPro" id="IPR036412">
    <property type="entry name" value="HAD-like_sf"/>
</dbReference>
<dbReference type="GO" id="GO:0015031">
    <property type="term" value="P:protein transport"/>
    <property type="evidence" value="ECO:0007669"/>
    <property type="project" value="UniProtKB-KW"/>
</dbReference>
<accession>A0A9N8VJ45</accession>
<comment type="function">
    <text evidence="1">Essential component of the TIM23 complex, a complex that mediates the translocation of transit peptide-containing proteins across the mitochondrial inner membrane.</text>
</comment>
<dbReference type="SUPFAM" id="SSF56784">
    <property type="entry name" value="HAD-like"/>
    <property type="match status" value="1"/>
</dbReference>
<feature type="region of interest" description="Disordered" evidence="2">
    <location>
        <begin position="211"/>
        <end position="231"/>
    </location>
</feature>
<dbReference type="AlphaFoldDB" id="A0A9N8VJ45"/>
<dbReference type="SMART" id="SM00577">
    <property type="entry name" value="CPDc"/>
    <property type="match status" value="1"/>
</dbReference>
<dbReference type="Gene3D" id="3.40.50.1000">
    <property type="entry name" value="HAD superfamily/HAD-like"/>
    <property type="match status" value="1"/>
</dbReference>
<evidence type="ECO:0000256" key="1">
    <source>
        <dbReference type="RuleBase" id="RU365079"/>
    </source>
</evidence>
<keyword evidence="1" id="KW-0496">Mitochondrion</keyword>
<comment type="subunit">
    <text evidence="1">Component of the TIM23 complex.</text>
</comment>
<organism evidence="4 5">
    <name type="scientific">Funneliformis caledonium</name>
    <dbReference type="NCBI Taxonomy" id="1117310"/>
    <lineage>
        <taxon>Eukaryota</taxon>
        <taxon>Fungi</taxon>
        <taxon>Fungi incertae sedis</taxon>
        <taxon>Mucoromycota</taxon>
        <taxon>Glomeromycotina</taxon>
        <taxon>Glomeromycetes</taxon>
        <taxon>Glomerales</taxon>
        <taxon>Glomeraceae</taxon>
        <taxon>Funneliformis</taxon>
    </lineage>
</organism>
<dbReference type="EMBL" id="CAJVPQ010000186">
    <property type="protein sequence ID" value="CAG8454726.1"/>
    <property type="molecule type" value="Genomic_DNA"/>
</dbReference>
<dbReference type="InterPro" id="IPR023214">
    <property type="entry name" value="HAD_sf"/>
</dbReference>
<feature type="domain" description="FCP1 homology" evidence="3">
    <location>
        <begin position="265"/>
        <end position="433"/>
    </location>
</feature>
<dbReference type="PANTHER" id="PTHR12210">
    <property type="entry name" value="DULLARD PROTEIN PHOSPHATASE"/>
    <property type="match status" value="1"/>
</dbReference>
<feature type="compositionally biased region" description="Basic and acidic residues" evidence="2">
    <location>
        <begin position="94"/>
        <end position="115"/>
    </location>
</feature>
<dbReference type="Pfam" id="PF03031">
    <property type="entry name" value="NIF"/>
    <property type="match status" value="1"/>
</dbReference>
<sequence length="481" mass="57724">MDNLDHKDVSVQISLQNALRIIKKRARQNEGSNDPSPERRIAEVDQISKDKLKEKRRRVRNRKKEKKRLLKLSTQVPLPHFHHQLPPNLFQSLPHERFDSRPHATRSDYSVDSRNDEYFEREPNFRDRRNDDYFEREPNFRDRRNDDYIVREPNFRDRRNDYIVREPTFRDRRNDDYILQEPNVRDRRDDGYVVREPKFRDRRNDDYIAREPKFKGRRNDDYNARDPNRDQRLSVTSDISVQQIITTYASSSYLEMANVASVKLEKSSQKLLVLDLNGTLVFRDYKKSIEIRPHMEKFLRYIFESNSFIVMVWSSAQPYNVRKMVNAAFGHYAERLAAIWTRKEFNLSLEDYQKKVETIKDLEVVWKDFNCKTSTTSSQIVWDQTNTILMDDSTTKSRLQPFNAIHLPEFEIMRYKSRNDNDLSNVIEYLMRLHKQSNVSSYIKENPYIPYDNKTSIVIKNEDGNNSSFLNYGKNKKQRMT</sequence>
<comment type="caution">
    <text evidence="4">The sequence shown here is derived from an EMBL/GenBank/DDBJ whole genome shotgun (WGS) entry which is preliminary data.</text>
</comment>
<evidence type="ECO:0000259" key="3">
    <source>
        <dbReference type="PROSITE" id="PS50969"/>
    </source>
</evidence>
<proteinExistence type="inferred from homology"/>
<keyword evidence="1" id="KW-0813">Transport</keyword>
<name>A0A9N8VJ45_9GLOM</name>
<gene>
    <name evidence="4" type="ORF">FCALED_LOCUS1431</name>
</gene>
<dbReference type="OrthoDB" id="1711508at2759"/>
<keyword evidence="1" id="KW-0809">Transit peptide</keyword>
<comment type="similarity">
    <text evidence="1">Belongs to the TIM50 family.</text>
</comment>
<dbReference type="PROSITE" id="PS50969">
    <property type="entry name" value="FCP1"/>
    <property type="match status" value="1"/>
</dbReference>
<feature type="region of interest" description="Disordered" evidence="2">
    <location>
        <begin position="55"/>
        <end position="115"/>
    </location>
</feature>
<protein>
    <recommendedName>
        <fullName evidence="1">Mitochondrial import inner membrane translocase subunit TIM50</fullName>
    </recommendedName>
</protein>
<keyword evidence="1" id="KW-0653">Protein transport</keyword>
<feature type="compositionally biased region" description="Basic residues" evidence="2">
    <location>
        <begin position="55"/>
        <end position="70"/>
    </location>
</feature>
<dbReference type="InterPro" id="IPR050365">
    <property type="entry name" value="TIM50"/>
</dbReference>
<evidence type="ECO:0000256" key="2">
    <source>
        <dbReference type="SAM" id="MobiDB-lite"/>
    </source>
</evidence>
<evidence type="ECO:0000313" key="5">
    <source>
        <dbReference type="Proteomes" id="UP000789570"/>
    </source>
</evidence>
<comment type="subcellular location">
    <subcellularLocation>
        <location evidence="1">Mitochondrion inner membrane</location>
        <topology evidence="1">Single-pass membrane protein</topology>
    </subcellularLocation>
</comment>
<keyword evidence="5" id="KW-1185">Reference proteome</keyword>
<keyword evidence="1" id="KW-0811">Translocation</keyword>
<dbReference type="GO" id="GO:0005744">
    <property type="term" value="C:TIM23 mitochondrial import inner membrane translocase complex"/>
    <property type="evidence" value="ECO:0007669"/>
    <property type="project" value="UniProtKB-UniRule"/>
</dbReference>